<dbReference type="EMBL" id="FUFT01000002">
    <property type="protein sequence ID" value="SJL82802.1"/>
    <property type="molecule type" value="Genomic_DNA"/>
</dbReference>
<keyword evidence="6" id="KW-1185">Reference proteome</keyword>
<evidence type="ECO:0000256" key="1">
    <source>
        <dbReference type="ARBA" id="ARBA00010333"/>
    </source>
</evidence>
<dbReference type="OrthoDB" id="2081943at2"/>
<feature type="chain" id="PRO_5013114106" evidence="3">
    <location>
        <begin position="21"/>
        <end position="243"/>
    </location>
</feature>
<dbReference type="SUPFAM" id="SSF53850">
    <property type="entry name" value="Periplasmic binding protein-like II"/>
    <property type="match status" value="1"/>
</dbReference>
<organism evidence="5 6">
    <name type="scientific">Vibrio palustris</name>
    <dbReference type="NCBI Taxonomy" id="1918946"/>
    <lineage>
        <taxon>Bacteria</taxon>
        <taxon>Pseudomonadati</taxon>
        <taxon>Pseudomonadota</taxon>
        <taxon>Gammaproteobacteria</taxon>
        <taxon>Vibrionales</taxon>
        <taxon>Vibrionaceae</taxon>
        <taxon>Vibrio</taxon>
    </lineage>
</organism>
<dbReference type="SMART" id="SM00062">
    <property type="entry name" value="PBPb"/>
    <property type="match status" value="1"/>
</dbReference>
<dbReference type="RefSeq" id="WP_159439096.1">
    <property type="nucleotide sequence ID" value="NZ_AP024887.1"/>
</dbReference>
<dbReference type="AlphaFoldDB" id="A0A1R4B1L0"/>
<protein>
    <submittedName>
        <fullName evidence="5">Putative ABC transporter arginine-binding protein 2</fullName>
    </submittedName>
</protein>
<keyword evidence="2 3" id="KW-0732">Signal</keyword>
<name>A0A1R4B1L0_9VIBR</name>
<dbReference type="Pfam" id="PF00497">
    <property type="entry name" value="SBP_bac_3"/>
    <property type="match status" value="1"/>
</dbReference>
<accession>A0A1R4B1L0</accession>
<dbReference type="InterPro" id="IPR001638">
    <property type="entry name" value="Solute-binding_3/MltF_N"/>
</dbReference>
<evidence type="ECO:0000256" key="2">
    <source>
        <dbReference type="ARBA" id="ARBA00022729"/>
    </source>
</evidence>
<evidence type="ECO:0000256" key="3">
    <source>
        <dbReference type="SAM" id="SignalP"/>
    </source>
</evidence>
<dbReference type="PANTHER" id="PTHR35936:SF25">
    <property type="entry name" value="ABC TRANSPORTER SUBSTRATE-BINDING PROTEIN"/>
    <property type="match status" value="1"/>
</dbReference>
<dbReference type="STRING" id="1918946.VPAL9027_00742"/>
<feature type="signal peptide" evidence="3">
    <location>
        <begin position="1"/>
        <end position="20"/>
    </location>
</feature>
<proteinExistence type="inferred from homology"/>
<sequence>MKYVCCILASWLVLTPFATAEVITAAQGTWPPFINGNAKQPGIAVEIVTAAYRNQGYELQFETLPWLRALKSVQKNRIDIIPAIWFTEKRAKQFSYSHSFLDNEVVFIKRHNDPYEYSGLESLTGKKVGIIKGYGYDNTFLTATNFEKIDGYSLLVNLKQLRSHRIDLALADKIVAQYTMQKSELSLTNFAFSSTPLSTYPLHIAIGQTNPNAKRYLDIFNKGLDEIKRNGQFEKIVKKYSIH</sequence>
<dbReference type="PANTHER" id="PTHR35936">
    <property type="entry name" value="MEMBRANE-BOUND LYTIC MUREIN TRANSGLYCOSYLASE F"/>
    <property type="match status" value="1"/>
</dbReference>
<dbReference type="Gene3D" id="3.40.190.10">
    <property type="entry name" value="Periplasmic binding protein-like II"/>
    <property type="match status" value="2"/>
</dbReference>
<evidence type="ECO:0000313" key="5">
    <source>
        <dbReference type="EMBL" id="SJL82802.1"/>
    </source>
</evidence>
<gene>
    <name evidence="5" type="primary">artI</name>
    <name evidence="5" type="ORF">VPAL9027_00742</name>
</gene>
<dbReference type="Proteomes" id="UP000189475">
    <property type="component" value="Unassembled WGS sequence"/>
</dbReference>
<evidence type="ECO:0000313" key="6">
    <source>
        <dbReference type="Proteomes" id="UP000189475"/>
    </source>
</evidence>
<feature type="domain" description="Solute-binding protein family 3/N-terminal" evidence="4">
    <location>
        <begin position="21"/>
        <end position="243"/>
    </location>
</feature>
<reference evidence="5 6" key="1">
    <citation type="submission" date="2017-02" db="EMBL/GenBank/DDBJ databases">
        <authorList>
            <person name="Peterson S.W."/>
        </authorList>
    </citation>
    <scope>NUCLEOTIDE SEQUENCE [LARGE SCALE GENOMIC DNA]</scope>
    <source>
        <strain evidence="5 6">CECT 9027</strain>
    </source>
</reference>
<evidence type="ECO:0000259" key="4">
    <source>
        <dbReference type="SMART" id="SM00062"/>
    </source>
</evidence>
<comment type="similarity">
    <text evidence="1">Belongs to the bacterial solute-binding protein 3 family.</text>
</comment>